<feature type="compositionally biased region" description="Polar residues" evidence="2">
    <location>
        <begin position="582"/>
        <end position="606"/>
    </location>
</feature>
<feature type="region of interest" description="Disordered" evidence="2">
    <location>
        <begin position="1"/>
        <end position="47"/>
    </location>
</feature>
<feature type="region of interest" description="Disordered" evidence="2">
    <location>
        <begin position="543"/>
        <end position="705"/>
    </location>
</feature>
<feature type="domain" description="Timeless C-terminal" evidence="3">
    <location>
        <begin position="393"/>
        <end position="477"/>
    </location>
</feature>
<dbReference type="GO" id="GO:0043111">
    <property type="term" value="P:replication fork arrest"/>
    <property type="evidence" value="ECO:0007669"/>
    <property type="project" value="TreeGrafter"/>
</dbReference>
<dbReference type="InterPro" id="IPR007725">
    <property type="entry name" value="TIMELESS_C"/>
</dbReference>
<dbReference type="GO" id="GO:0006281">
    <property type="term" value="P:DNA repair"/>
    <property type="evidence" value="ECO:0007669"/>
    <property type="project" value="TreeGrafter"/>
</dbReference>
<feature type="compositionally biased region" description="Acidic residues" evidence="2">
    <location>
        <begin position="34"/>
        <end position="47"/>
    </location>
</feature>
<accession>A0AAV7J694</accession>
<feature type="compositionally biased region" description="Basic residues" evidence="2">
    <location>
        <begin position="362"/>
        <end position="380"/>
    </location>
</feature>
<organism evidence="4 5">
    <name type="scientific">Cotesia glomerata</name>
    <name type="common">Lepidopteran parasitic wasp</name>
    <name type="synonym">Apanteles glomeratus</name>
    <dbReference type="NCBI Taxonomy" id="32391"/>
    <lineage>
        <taxon>Eukaryota</taxon>
        <taxon>Metazoa</taxon>
        <taxon>Ecdysozoa</taxon>
        <taxon>Arthropoda</taxon>
        <taxon>Hexapoda</taxon>
        <taxon>Insecta</taxon>
        <taxon>Pterygota</taxon>
        <taxon>Neoptera</taxon>
        <taxon>Endopterygota</taxon>
        <taxon>Hymenoptera</taxon>
        <taxon>Apocrita</taxon>
        <taxon>Ichneumonoidea</taxon>
        <taxon>Braconidae</taxon>
        <taxon>Microgastrinae</taxon>
        <taxon>Cotesia</taxon>
    </lineage>
</organism>
<dbReference type="Pfam" id="PF26019">
    <property type="entry name" value="HTH_TIMELESS"/>
    <property type="match status" value="1"/>
</dbReference>
<dbReference type="Proteomes" id="UP000826195">
    <property type="component" value="Unassembled WGS sequence"/>
</dbReference>
<protein>
    <recommendedName>
        <fullName evidence="3">Timeless C-terminal domain-containing protein</fullName>
    </recommendedName>
</protein>
<comment type="similarity">
    <text evidence="1">Belongs to the timeless family.</text>
</comment>
<sequence length="705" mass="81686">MHKSSQRRGAFLRVEEEAEKRNEDIESFLNNEGGEIEDEDDEENEEEDNVVEWEETNFDFKEFIYRFANVKVVKALTELLKTFEKNTIEVNHYILKMFHRISWDCKMPAMLFQASIFRVFQRVLESKRREHKELQKFASFIICQFAEVAQKNPKAYMELLFWKNTREATEIVEGYDVQHENKKTGRGVWSEAEEDELRTLFMEHQTKKYPQDIIDWILENIISDDRTRRGVIKKLKEMHLIVNSKQVRNEVQKRLPKEWGEEEVAQLTEMWENVKNDDDPVDLIYAGLRIKRPKPKIKEKLLELGLAKDPKELRKKRTKKSKSKSDGLPKASWETRSESERSASSSNEENSSDSEDTGRHPGPAKRANKKIVKKNNKKRPPTITYTDAQLSGLLKDVIDNDMRESLEWIKESLEEALEDRDEESADGIPLVPITDYSSAAMDSPTFMRFLRACGIEPPSNEQEAYWRIPATMLSSTIRKRCDLIAKALAGDFIEESVTTEKDIVDSLSESDDEDTQRDIDKIKNMFKQKSKLQNKKQIVKSKVFNSSSDEDSEESSSLMKEKSVLVDKDKKIDNGGKEGRGRTNTSKVRQGKLNSSRIKSIVNSSDSEMEIETTKITSDSEESKRIRSENSDSEAPILKKRRVIDSEDDEDKKEEESDFDKLLKSSESKQSRIIISDNESDADEINQPSESKQSRKIFSDDDDED</sequence>
<evidence type="ECO:0000313" key="5">
    <source>
        <dbReference type="Proteomes" id="UP000826195"/>
    </source>
</evidence>
<dbReference type="AlphaFoldDB" id="A0AAV7J694"/>
<evidence type="ECO:0000313" key="4">
    <source>
        <dbReference type="EMBL" id="KAH0567307.1"/>
    </source>
</evidence>
<dbReference type="GO" id="GO:0003677">
    <property type="term" value="F:DNA binding"/>
    <property type="evidence" value="ECO:0007669"/>
    <property type="project" value="TreeGrafter"/>
</dbReference>
<feature type="compositionally biased region" description="Basic and acidic residues" evidence="2">
    <location>
        <begin position="559"/>
        <end position="581"/>
    </location>
</feature>
<dbReference type="GO" id="GO:0009649">
    <property type="term" value="P:entrainment of circadian clock"/>
    <property type="evidence" value="ECO:0007669"/>
    <property type="project" value="TreeGrafter"/>
</dbReference>
<name>A0AAV7J694_COTGL</name>
<feature type="region of interest" description="Disordered" evidence="2">
    <location>
        <begin position="312"/>
        <end position="384"/>
    </location>
</feature>
<feature type="compositionally biased region" description="Basic and acidic residues" evidence="2">
    <location>
        <begin position="659"/>
        <end position="670"/>
    </location>
</feature>
<dbReference type="PANTHER" id="PTHR22940">
    <property type="entry name" value="TIMEOUT/TIMELESS-2"/>
    <property type="match status" value="1"/>
</dbReference>
<feature type="compositionally biased region" description="Basic and acidic residues" evidence="2">
    <location>
        <begin position="13"/>
        <end position="24"/>
    </location>
</feature>
<evidence type="ECO:0000256" key="1">
    <source>
        <dbReference type="ARBA" id="ARBA00008174"/>
    </source>
</evidence>
<feature type="compositionally biased region" description="Acidic residues" evidence="2">
    <location>
        <begin position="646"/>
        <end position="658"/>
    </location>
</feature>
<dbReference type="PANTHER" id="PTHR22940:SF4">
    <property type="entry name" value="PROTEIN TIMELESS HOMOLOG"/>
    <property type="match status" value="1"/>
</dbReference>
<comment type="caution">
    <text evidence="4">The sequence shown here is derived from an EMBL/GenBank/DDBJ whole genome shotgun (WGS) entry which is preliminary data.</text>
</comment>
<dbReference type="Pfam" id="PF05029">
    <property type="entry name" value="TIMELESS_C"/>
    <property type="match status" value="1"/>
</dbReference>
<keyword evidence="5" id="KW-1185">Reference proteome</keyword>
<feature type="compositionally biased region" description="Basic residues" evidence="2">
    <location>
        <begin position="313"/>
        <end position="322"/>
    </location>
</feature>
<dbReference type="GO" id="GO:0031298">
    <property type="term" value="C:replication fork protection complex"/>
    <property type="evidence" value="ECO:0007669"/>
    <property type="project" value="TreeGrafter"/>
</dbReference>
<proteinExistence type="inferred from homology"/>
<feature type="compositionally biased region" description="Basic and acidic residues" evidence="2">
    <location>
        <begin position="621"/>
        <end position="630"/>
    </location>
</feature>
<gene>
    <name evidence="4" type="ORF">KQX54_008281</name>
</gene>
<dbReference type="EMBL" id="JAHXZJ010000001">
    <property type="protein sequence ID" value="KAH0567307.1"/>
    <property type="molecule type" value="Genomic_DNA"/>
</dbReference>
<dbReference type="GO" id="GO:0000076">
    <property type="term" value="P:DNA replication checkpoint signaling"/>
    <property type="evidence" value="ECO:0007669"/>
    <property type="project" value="TreeGrafter"/>
</dbReference>
<evidence type="ECO:0000259" key="3">
    <source>
        <dbReference type="Pfam" id="PF05029"/>
    </source>
</evidence>
<dbReference type="InterPro" id="IPR044998">
    <property type="entry name" value="Timeless"/>
</dbReference>
<feature type="compositionally biased region" description="Basic and acidic residues" evidence="2">
    <location>
        <begin position="323"/>
        <end position="341"/>
    </location>
</feature>
<reference evidence="4 5" key="1">
    <citation type="journal article" date="2021" name="J. Hered.">
        <title>A chromosome-level genome assembly of the parasitoid wasp, Cotesia glomerata (Hymenoptera: Braconidae).</title>
        <authorList>
            <person name="Pinto B.J."/>
            <person name="Weis J.J."/>
            <person name="Gamble T."/>
            <person name="Ode P.J."/>
            <person name="Paul R."/>
            <person name="Zaspel J.M."/>
        </authorList>
    </citation>
    <scope>NUCLEOTIDE SEQUENCE [LARGE SCALE GENOMIC DNA]</scope>
    <source>
        <strain evidence="4">CgM1</strain>
    </source>
</reference>
<evidence type="ECO:0000256" key="2">
    <source>
        <dbReference type="SAM" id="MobiDB-lite"/>
    </source>
</evidence>